<dbReference type="PROSITE" id="PS50097">
    <property type="entry name" value="BTB"/>
    <property type="match status" value="1"/>
</dbReference>
<proteinExistence type="predicted"/>
<dbReference type="AlphaFoldDB" id="A0A3P7LFM7"/>
<dbReference type="InterPro" id="IPR011333">
    <property type="entry name" value="SKP1/BTB/POZ_sf"/>
</dbReference>
<evidence type="ECO:0000259" key="1">
    <source>
        <dbReference type="PROSITE" id="PS50097"/>
    </source>
</evidence>
<dbReference type="Gene3D" id="3.30.710.10">
    <property type="entry name" value="Potassium Channel Kv1.1, Chain A"/>
    <property type="match status" value="1"/>
</dbReference>
<keyword evidence="3" id="KW-1185">Reference proteome</keyword>
<accession>A0A3P7LFM7</accession>
<dbReference type="CDD" id="cd18186">
    <property type="entry name" value="BTB_POZ_ZBTB_KLHL-like"/>
    <property type="match status" value="1"/>
</dbReference>
<organism evidence="2 3">
    <name type="scientific">Dibothriocephalus latus</name>
    <name type="common">Fish tapeworm</name>
    <name type="synonym">Diphyllobothrium latum</name>
    <dbReference type="NCBI Taxonomy" id="60516"/>
    <lineage>
        <taxon>Eukaryota</taxon>
        <taxon>Metazoa</taxon>
        <taxon>Spiralia</taxon>
        <taxon>Lophotrochozoa</taxon>
        <taxon>Platyhelminthes</taxon>
        <taxon>Cestoda</taxon>
        <taxon>Eucestoda</taxon>
        <taxon>Diphyllobothriidea</taxon>
        <taxon>Diphyllobothriidae</taxon>
        <taxon>Dibothriocephalus</taxon>
    </lineage>
</organism>
<evidence type="ECO:0000313" key="2">
    <source>
        <dbReference type="EMBL" id="VDN10657.1"/>
    </source>
</evidence>
<dbReference type="InterPro" id="IPR000210">
    <property type="entry name" value="BTB/POZ_dom"/>
</dbReference>
<dbReference type="OrthoDB" id="6273668at2759"/>
<evidence type="ECO:0000313" key="3">
    <source>
        <dbReference type="Proteomes" id="UP000281553"/>
    </source>
</evidence>
<dbReference type="SUPFAM" id="SSF54695">
    <property type="entry name" value="POZ domain"/>
    <property type="match status" value="1"/>
</dbReference>
<reference evidence="2 3" key="1">
    <citation type="submission" date="2018-11" db="EMBL/GenBank/DDBJ databases">
        <authorList>
            <consortium name="Pathogen Informatics"/>
        </authorList>
    </citation>
    <scope>NUCLEOTIDE SEQUENCE [LARGE SCALE GENOMIC DNA]</scope>
</reference>
<sequence length="207" mass="23119">MDSQETRLFEEEPALIRCLPALNNLRMAGELSDMTIELQDSTELRMHKIIFVSKIPSLRDAVCGTPNDKNTVLKWPNVSPDVARALTDYVYTGQLEISEDSAYGLMVLSKQLVLPKVEEWVAAFMASSRLLGHIINWIACPALRADKECPFNRNRRESLSSICLLGAPVTSGKLVMCRYDAESNTLEQLADITDRRNATFLAAEGKL</sequence>
<dbReference type="EMBL" id="UYRU01049645">
    <property type="protein sequence ID" value="VDN10657.1"/>
    <property type="molecule type" value="Genomic_DNA"/>
</dbReference>
<dbReference type="Proteomes" id="UP000281553">
    <property type="component" value="Unassembled WGS sequence"/>
</dbReference>
<dbReference type="Pfam" id="PF00651">
    <property type="entry name" value="BTB"/>
    <property type="match status" value="1"/>
</dbReference>
<name>A0A3P7LFM7_DIBLA</name>
<gene>
    <name evidence="2" type="ORF">DILT_LOCUS6488</name>
</gene>
<protein>
    <recommendedName>
        <fullName evidence="1">BTB domain-containing protein</fullName>
    </recommendedName>
</protein>
<feature type="domain" description="BTB" evidence="1">
    <location>
        <begin position="32"/>
        <end position="99"/>
    </location>
</feature>